<protein>
    <submittedName>
        <fullName evidence="1">Uncharacterized protein</fullName>
    </submittedName>
</protein>
<reference evidence="2" key="1">
    <citation type="journal article" date="2018" name="Nat. Microbiol.">
        <title>Leveraging single-cell genomics to expand the fungal tree of life.</title>
        <authorList>
            <person name="Ahrendt S.R."/>
            <person name="Quandt C.A."/>
            <person name="Ciobanu D."/>
            <person name="Clum A."/>
            <person name="Salamov A."/>
            <person name="Andreopoulos B."/>
            <person name="Cheng J.F."/>
            <person name="Woyke T."/>
            <person name="Pelin A."/>
            <person name="Henrissat B."/>
            <person name="Reynolds N.K."/>
            <person name="Benny G.L."/>
            <person name="Smith M.E."/>
            <person name="James T.Y."/>
            <person name="Grigoriev I.V."/>
        </authorList>
    </citation>
    <scope>NUCLEOTIDE SEQUENCE [LARGE SCALE GENOMIC DNA]</scope>
    <source>
        <strain evidence="2">CSF55</strain>
    </source>
</reference>
<evidence type="ECO:0000313" key="2">
    <source>
        <dbReference type="Proteomes" id="UP000281549"/>
    </source>
</evidence>
<name>A0A4P9YDI1_ROZAC</name>
<evidence type="ECO:0000313" key="1">
    <source>
        <dbReference type="EMBL" id="RKP17195.1"/>
    </source>
</evidence>
<dbReference type="EMBL" id="ML005971">
    <property type="protein sequence ID" value="RKP17195.1"/>
    <property type="molecule type" value="Genomic_DNA"/>
</dbReference>
<sequence length="294" mass="34390">MEYYCEIYLGGQNIDDSWEIESLQLEKQFIQARIFTMNKNCFVIVYENDDRVNFDLVIQKNTLSLYSENNKLIKGKIVSVEAQYNLISILLKNNDILVHSKSYSSRDLQKPVLEFHEDSFDKLDDKRIYACLSLNNASICSFYEDSEGGIKVYQNPIVENLDKQLICAIMSCRSVWDVKHIVQQGHVNYGSFLRLLLSNPAINRFTNTEIIGIQYCLSMDQKSLYSENTDSMLLLQVFHIHDLICFITKSDLSTKINDNCISKVYVQTITYRILRFEHFKYVFIKPLFSKYCQQ</sequence>
<gene>
    <name evidence="1" type="ORF">ROZALSC1DRAFT_24448</name>
</gene>
<dbReference type="AlphaFoldDB" id="A0A4P9YDI1"/>
<dbReference type="Proteomes" id="UP000281549">
    <property type="component" value="Unassembled WGS sequence"/>
</dbReference>
<organism evidence="1 2">
    <name type="scientific">Rozella allomycis (strain CSF55)</name>
    <dbReference type="NCBI Taxonomy" id="988480"/>
    <lineage>
        <taxon>Eukaryota</taxon>
        <taxon>Fungi</taxon>
        <taxon>Fungi incertae sedis</taxon>
        <taxon>Cryptomycota</taxon>
        <taxon>Cryptomycota incertae sedis</taxon>
        <taxon>Rozella</taxon>
    </lineage>
</organism>
<proteinExistence type="predicted"/>
<accession>A0A4P9YDI1</accession>